<dbReference type="EMBL" id="JBHLUH010000007">
    <property type="protein sequence ID" value="MFC0527302.1"/>
    <property type="molecule type" value="Genomic_DNA"/>
</dbReference>
<dbReference type="InterPro" id="IPR003673">
    <property type="entry name" value="CoA-Trfase_fam_III"/>
</dbReference>
<sequence>MSPPAPSGPLHGTLVVSMEQAVSAPYATRQLADLGARVVKVERPDGGDFARHFDTYANGTGAHFAWANRNKQSLTLDVKAPAGRAVLDALLARADVFVHNLVPGAAPRLRLDGASLRDAYPGMVVCEISGYGTGGPFGDRKAYDLLVQAEGGLAAITGSRDRPIKPGIAVADIAAGMFGFSTMLAALLHRQRTGEGATLEVSMFDALADWMGYPLVVRKHGATPDLTSGMSHPAIAPYDAYPTADGRLLAVSVQNDREWVRLATAVLGRPELGTDPRYATNEARVAHRGDIDAALGAVLARLDSATAVDLLHRAGLGAALVNDLDEVADHPQLAARDRWLTVPAPKGPVTAPLAPPVTSAWHTPAGAVPALGEDTDAILRELGYDDAAIADLRAAEIV</sequence>
<gene>
    <name evidence="2" type="ORF">ACFFIA_06480</name>
</gene>
<dbReference type="InterPro" id="IPR023606">
    <property type="entry name" value="CoA-Trfase_III_dom_1_sf"/>
</dbReference>
<evidence type="ECO:0000313" key="3">
    <source>
        <dbReference type="Proteomes" id="UP001589867"/>
    </source>
</evidence>
<organism evidence="2 3">
    <name type="scientific">Phytohabitans kaempferiae</name>
    <dbReference type="NCBI Taxonomy" id="1620943"/>
    <lineage>
        <taxon>Bacteria</taxon>
        <taxon>Bacillati</taxon>
        <taxon>Actinomycetota</taxon>
        <taxon>Actinomycetes</taxon>
        <taxon>Micromonosporales</taxon>
        <taxon>Micromonosporaceae</taxon>
    </lineage>
</organism>
<comment type="caution">
    <text evidence="2">The sequence shown here is derived from an EMBL/GenBank/DDBJ whole genome shotgun (WGS) entry which is preliminary data.</text>
</comment>
<keyword evidence="1 2" id="KW-0808">Transferase</keyword>
<name>A0ABV6LXZ7_9ACTN</name>
<protein>
    <submittedName>
        <fullName evidence="2">CaiB/BaiF CoA transferase family protein</fullName>
    </submittedName>
</protein>
<keyword evidence="3" id="KW-1185">Reference proteome</keyword>
<proteinExistence type="predicted"/>
<accession>A0ABV6LXZ7</accession>
<dbReference type="SUPFAM" id="SSF89796">
    <property type="entry name" value="CoA-transferase family III (CaiB/BaiF)"/>
    <property type="match status" value="1"/>
</dbReference>
<dbReference type="Proteomes" id="UP001589867">
    <property type="component" value="Unassembled WGS sequence"/>
</dbReference>
<reference evidence="2 3" key="1">
    <citation type="submission" date="2024-09" db="EMBL/GenBank/DDBJ databases">
        <authorList>
            <person name="Sun Q."/>
            <person name="Mori K."/>
        </authorList>
    </citation>
    <scope>NUCLEOTIDE SEQUENCE [LARGE SCALE GENOMIC DNA]</scope>
    <source>
        <strain evidence="2 3">TBRC 3947</strain>
    </source>
</reference>
<dbReference type="Gene3D" id="3.30.1540.10">
    <property type="entry name" value="formyl-coa transferase, domain 3"/>
    <property type="match status" value="1"/>
</dbReference>
<dbReference type="InterPro" id="IPR050483">
    <property type="entry name" value="CoA-transferase_III_domain"/>
</dbReference>
<dbReference type="PANTHER" id="PTHR48207:SF3">
    <property type="entry name" value="SUCCINATE--HYDROXYMETHYLGLUTARATE COA-TRANSFERASE"/>
    <property type="match status" value="1"/>
</dbReference>
<dbReference type="PANTHER" id="PTHR48207">
    <property type="entry name" value="SUCCINATE--HYDROXYMETHYLGLUTARATE COA-TRANSFERASE"/>
    <property type="match status" value="1"/>
</dbReference>
<dbReference type="InterPro" id="IPR044855">
    <property type="entry name" value="CoA-Trfase_III_dom3_sf"/>
</dbReference>
<evidence type="ECO:0000256" key="1">
    <source>
        <dbReference type="ARBA" id="ARBA00022679"/>
    </source>
</evidence>
<dbReference type="Gene3D" id="3.40.50.10540">
    <property type="entry name" value="Crotonobetainyl-coa:carnitine coa-transferase, domain 1"/>
    <property type="match status" value="1"/>
</dbReference>
<dbReference type="Pfam" id="PF02515">
    <property type="entry name" value="CoA_transf_3"/>
    <property type="match status" value="1"/>
</dbReference>
<dbReference type="RefSeq" id="WP_377246932.1">
    <property type="nucleotide sequence ID" value="NZ_JBHLUH010000007.1"/>
</dbReference>
<dbReference type="GO" id="GO:0016740">
    <property type="term" value="F:transferase activity"/>
    <property type="evidence" value="ECO:0007669"/>
    <property type="project" value="UniProtKB-KW"/>
</dbReference>
<evidence type="ECO:0000313" key="2">
    <source>
        <dbReference type="EMBL" id="MFC0527302.1"/>
    </source>
</evidence>